<feature type="domain" description="DNA topoisomerase type IA" evidence="5">
    <location>
        <begin position="111"/>
        <end position="182"/>
    </location>
</feature>
<organism evidence="6 7">
    <name type="scientific">Bordetella flabilis</name>
    <dbReference type="NCBI Taxonomy" id="463014"/>
    <lineage>
        <taxon>Bacteria</taxon>
        <taxon>Pseudomonadati</taxon>
        <taxon>Pseudomonadota</taxon>
        <taxon>Betaproteobacteria</taxon>
        <taxon>Burkholderiales</taxon>
        <taxon>Alcaligenaceae</taxon>
        <taxon>Bordetella</taxon>
    </lineage>
</organism>
<evidence type="ECO:0000256" key="3">
    <source>
        <dbReference type="ARBA" id="ARBA00032235"/>
    </source>
</evidence>
<reference evidence="6 7" key="1">
    <citation type="submission" date="2016-06" db="EMBL/GenBank/DDBJ databases">
        <title>Complete genome sequences of Bordetella bronchialis and Bordetella flabilis.</title>
        <authorList>
            <person name="LiPuma J.J."/>
            <person name="Spilker T."/>
        </authorList>
    </citation>
    <scope>NUCLEOTIDE SEQUENCE [LARGE SCALE GENOMIC DNA]</scope>
    <source>
        <strain evidence="6 7">AU10664</strain>
        <plasmid evidence="6 7">unnamed1</plasmid>
    </source>
</reference>
<dbReference type="GO" id="GO:0003917">
    <property type="term" value="F:DNA topoisomerase type I (single strand cut, ATP-independent) activity"/>
    <property type="evidence" value="ECO:0007669"/>
    <property type="project" value="InterPro"/>
</dbReference>
<geneLocation type="plasmid" evidence="6 7">
    <name>unnamed1</name>
</geneLocation>
<dbReference type="Gene3D" id="3.40.50.140">
    <property type="match status" value="1"/>
</dbReference>
<dbReference type="InterPro" id="IPR023405">
    <property type="entry name" value="Topo_IA_core_domain"/>
</dbReference>
<dbReference type="GO" id="GO:0003677">
    <property type="term" value="F:DNA binding"/>
    <property type="evidence" value="ECO:0007669"/>
    <property type="project" value="InterPro"/>
</dbReference>
<accession>A0A193GLW6</accession>
<dbReference type="RefSeq" id="WP_066665901.1">
    <property type="nucleotide sequence ID" value="NZ_CBCSCL010000020.1"/>
</dbReference>
<dbReference type="InterPro" id="IPR000380">
    <property type="entry name" value="Topo_IA"/>
</dbReference>
<evidence type="ECO:0000256" key="1">
    <source>
        <dbReference type="ARBA" id="ARBA00030003"/>
    </source>
</evidence>
<dbReference type="OrthoDB" id="9803554at2"/>
<dbReference type="SUPFAM" id="SSF56712">
    <property type="entry name" value="Prokaryotic type I DNA topoisomerase"/>
    <property type="match status" value="1"/>
</dbReference>
<evidence type="ECO:0000256" key="4">
    <source>
        <dbReference type="ARBA" id="ARBA00032877"/>
    </source>
</evidence>
<keyword evidence="6" id="KW-0614">Plasmid</keyword>
<gene>
    <name evidence="6" type="ORF">BAU07_26425</name>
</gene>
<dbReference type="PANTHER" id="PTHR42785">
    <property type="entry name" value="DNA TOPOISOMERASE, TYPE IA, CORE"/>
    <property type="match status" value="1"/>
</dbReference>
<evidence type="ECO:0000259" key="5">
    <source>
        <dbReference type="SMART" id="SM00436"/>
    </source>
</evidence>
<dbReference type="InterPro" id="IPR006171">
    <property type="entry name" value="TOPRIM_dom"/>
</dbReference>
<dbReference type="Proteomes" id="UP000091926">
    <property type="component" value="Plasmid unnamed1"/>
</dbReference>
<keyword evidence="7" id="KW-1185">Reference proteome</keyword>
<dbReference type="EMBL" id="CP016173">
    <property type="protein sequence ID" value="ANN80860.1"/>
    <property type="molecule type" value="Genomic_DNA"/>
</dbReference>
<dbReference type="PRINTS" id="PR00417">
    <property type="entry name" value="PRTPISMRASEI"/>
</dbReference>
<evidence type="ECO:0000313" key="6">
    <source>
        <dbReference type="EMBL" id="ANN80860.1"/>
    </source>
</evidence>
<protein>
    <recommendedName>
        <fullName evidence="4">Omega-protein</fullName>
    </recommendedName>
    <alternativeName>
        <fullName evidence="3">Relaxing enzyme</fullName>
    </alternativeName>
    <alternativeName>
        <fullName evidence="1">Swivelase</fullName>
    </alternativeName>
    <alternativeName>
        <fullName evidence="2">Untwisting enzyme</fullName>
    </alternativeName>
</protein>
<dbReference type="AlphaFoldDB" id="A0A193GLW6"/>
<dbReference type="InterPro" id="IPR013826">
    <property type="entry name" value="Topo_IA_cen_sub3"/>
</dbReference>
<dbReference type="InterPro" id="IPR003601">
    <property type="entry name" value="Topo_IA_2"/>
</dbReference>
<dbReference type="PANTHER" id="PTHR42785:SF1">
    <property type="entry name" value="DNA TOPOISOMERASE"/>
    <property type="match status" value="1"/>
</dbReference>
<dbReference type="Gene3D" id="1.10.290.10">
    <property type="entry name" value="Topoisomerase I, domain 4"/>
    <property type="match status" value="1"/>
</dbReference>
<dbReference type="GO" id="GO:0006265">
    <property type="term" value="P:DNA topological change"/>
    <property type="evidence" value="ECO:0007669"/>
    <property type="project" value="InterPro"/>
</dbReference>
<proteinExistence type="predicted"/>
<dbReference type="Pfam" id="PF01751">
    <property type="entry name" value="Toprim"/>
    <property type="match status" value="1"/>
</dbReference>
<evidence type="ECO:0000313" key="7">
    <source>
        <dbReference type="Proteomes" id="UP000091926"/>
    </source>
</evidence>
<sequence>MPANVFVIEAPGKRKALIAALRAAGMRDVSVLATVGHIGTNPDGFKPIGIDDRYRELAYRLKPDRECVALEIEQAARSAKHVYLASDDDQEGDVIARDVLRFCIADKDRSKVLRVRLKSLAPSEVKAALAAAGPFDEMTACRGDARRIVDRLIGSLSGEEGAVGRVQGSLLLELQSKVPVVGIVTFAASSDDGKGDWIARRPIFAGEAVPDVTHFDARLSVGSVKQGTMASRPMNHDEILLSASLATGREVSEVSSAMQDLYERGQMTYPRARDCAITPEAVRRITAIARASGAGFVPGLFTAVREPGGEYAHEAPNPMVIGLALNRELSLLPFEERVLVHLTRRLIECGVPCELQMPNAAQTSTLPSSAQGLAWHRRDAKGSILWNEPISPGFQAWTPAQSLLHFMSKNGLGRPSTMVDHVNKFLTRELVTQSFDLTKKGMEWSANVGRHFGHQNLSKLIENYLEVNKKDSSMMVADMIEMCGLSTISTDRHQDFDNENDEVSAGYLP</sequence>
<name>A0A193GLW6_9BORD</name>
<evidence type="ECO:0000256" key="2">
    <source>
        <dbReference type="ARBA" id="ARBA00031985"/>
    </source>
</evidence>
<dbReference type="SMART" id="SM00436">
    <property type="entry name" value="TOP1Bc"/>
    <property type="match status" value="1"/>
</dbReference>
<dbReference type="KEGG" id="bfz:BAU07_26425"/>
<dbReference type="InterPro" id="IPR013497">
    <property type="entry name" value="Topo_IA_cen"/>
</dbReference>